<dbReference type="Pfam" id="PF08876">
    <property type="entry name" value="DUF1836"/>
    <property type="match status" value="1"/>
</dbReference>
<dbReference type="PATRIC" id="fig|1423718.3.peg.1449"/>
<evidence type="ECO:0008006" key="3">
    <source>
        <dbReference type="Google" id="ProtNLM"/>
    </source>
</evidence>
<dbReference type="AlphaFoldDB" id="A0A0R2AQG7"/>
<comment type="caution">
    <text evidence="1">The sequence shown here is derived from an EMBL/GenBank/DDBJ whole genome shotgun (WGS) entry which is preliminary data.</text>
</comment>
<gene>
    <name evidence="1" type="ORF">FC14_GL001388</name>
</gene>
<organism evidence="1 2">
    <name type="scientific">Ligilactobacillus agilis DSM 20509</name>
    <dbReference type="NCBI Taxonomy" id="1423718"/>
    <lineage>
        <taxon>Bacteria</taxon>
        <taxon>Bacillati</taxon>
        <taxon>Bacillota</taxon>
        <taxon>Bacilli</taxon>
        <taxon>Lactobacillales</taxon>
        <taxon>Lactobacillaceae</taxon>
        <taxon>Ligilactobacillus</taxon>
    </lineage>
</organism>
<reference evidence="1 2" key="1">
    <citation type="journal article" date="2015" name="Genome Announc.">
        <title>Expanding the biotechnology potential of lactobacilli through comparative genomics of 213 strains and associated genera.</title>
        <authorList>
            <person name="Sun Z."/>
            <person name="Harris H.M."/>
            <person name="McCann A."/>
            <person name="Guo C."/>
            <person name="Argimon S."/>
            <person name="Zhang W."/>
            <person name="Yang X."/>
            <person name="Jeffery I.B."/>
            <person name="Cooney J.C."/>
            <person name="Kagawa T.F."/>
            <person name="Liu W."/>
            <person name="Song Y."/>
            <person name="Salvetti E."/>
            <person name="Wrobel A."/>
            <person name="Rasinkangas P."/>
            <person name="Parkhill J."/>
            <person name="Rea M.C."/>
            <person name="O'Sullivan O."/>
            <person name="Ritari J."/>
            <person name="Douillard F.P."/>
            <person name="Paul Ross R."/>
            <person name="Yang R."/>
            <person name="Briner A.E."/>
            <person name="Felis G.E."/>
            <person name="de Vos W.M."/>
            <person name="Barrangou R."/>
            <person name="Klaenhammer T.R."/>
            <person name="Caufield P.W."/>
            <person name="Cui Y."/>
            <person name="Zhang H."/>
            <person name="O'Toole P.W."/>
        </authorList>
    </citation>
    <scope>NUCLEOTIDE SEQUENCE [LARGE SCALE GENOMIC DNA]</scope>
    <source>
        <strain evidence="1 2">DSM 20509</strain>
    </source>
</reference>
<accession>A0A0R2AQG7</accession>
<dbReference type="InterPro" id="IPR014975">
    <property type="entry name" value="DUF1836"/>
</dbReference>
<dbReference type="EMBL" id="AYYP01000015">
    <property type="protein sequence ID" value="KRM65420.1"/>
    <property type="molecule type" value="Genomic_DNA"/>
</dbReference>
<protein>
    <recommendedName>
        <fullName evidence="3">BS ykrK family protein</fullName>
    </recommendedName>
</protein>
<evidence type="ECO:0000313" key="1">
    <source>
        <dbReference type="EMBL" id="KRM65420.1"/>
    </source>
</evidence>
<evidence type="ECO:0000313" key="2">
    <source>
        <dbReference type="Proteomes" id="UP000051008"/>
    </source>
</evidence>
<dbReference type="PANTHER" id="PTHR40056">
    <property type="entry name" value="HYPOTHETICAL CYTOSOLIC PROTEIN"/>
    <property type="match status" value="1"/>
</dbReference>
<keyword evidence="2" id="KW-1185">Reference proteome</keyword>
<dbReference type="RefSeq" id="WP_082618663.1">
    <property type="nucleotide sequence ID" value="NZ_AYYP01000015.1"/>
</dbReference>
<sequence length="174" mass="20140">MDTVMLANWLKNFQAPNLPTWEEFPDFELYMDQLVSLGNRYLDNLTDSPITSSMVNSYVKKGLMARPIKKKYQPEHIAELIVISLLKNVYSLEIIKKSIREVIAQSSVKEAYNHFASVFNSTLIQVRQQEEKILQVDAGDSVINFTVQFAVRAVIYKLISSRLIELQHQQHQHE</sequence>
<dbReference type="Proteomes" id="UP000051008">
    <property type="component" value="Unassembled WGS sequence"/>
</dbReference>
<name>A0A0R2AQG7_9LACO</name>
<dbReference type="PANTHER" id="PTHR40056:SF1">
    <property type="entry name" value="DUF1836 DOMAIN-CONTAINING PROTEIN"/>
    <property type="match status" value="1"/>
</dbReference>
<proteinExistence type="predicted"/>